<dbReference type="PROSITE" id="PS51390">
    <property type="entry name" value="WAP"/>
    <property type="match status" value="2"/>
</dbReference>
<evidence type="ECO:0000256" key="2">
    <source>
        <dbReference type="ARBA" id="ARBA00023157"/>
    </source>
</evidence>
<dbReference type="SMART" id="SM00217">
    <property type="entry name" value="WAP"/>
    <property type="match status" value="3"/>
</dbReference>
<keyword evidence="1" id="KW-0732">Signal</keyword>
<dbReference type="PANTHER" id="PTHR19441">
    <property type="entry name" value="WHEY ACDIC PROTEIN WAP"/>
    <property type="match status" value="1"/>
</dbReference>
<dbReference type="PRINTS" id="PR00003">
    <property type="entry name" value="4DISULPHCORE"/>
</dbReference>
<feature type="domain" description="WAP" evidence="4">
    <location>
        <begin position="248"/>
        <end position="293"/>
    </location>
</feature>
<dbReference type="PANTHER" id="PTHR19441:SF30">
    <property type="entry name" value="ELAFIN"/>
    <property type="match status" value="1"/>
</dbReference>
<dbReference type="GO" id="GO:0005615">
    <property type="term" value="C:extracellular space"/>
    <property type="evidence" value="ECO:0007669"/>
    <property type="project" value="TreeGrafter"/>
</dbReference>
<reference evidence="5" key="1">
    <citation type="submission" date="2022-08" db="UniProtKB">
        <authorList>
            <consortium name="EnsemblMetazoa"/>
        </authorList>
    </citation>
    <scope>IDENTIFICATION</scope>
    <source>
        <strain evidence="5">05x7-T-G4-1.051#20</strain>
    </source>
</reference>
<dbReference type="AlphaFoldDB" id="A0A8W8M373"/>
<feature type="compositionally biased region" description="Polar residues" evidence="3">
    <location>
        <begin position="568"/>
        <end position="584"/>
    </location>
</feature>
<dbReference type="EnsemblMetazoa" id="G30753.1">
    <property type="protein sequence ID" value="G30753.1:cds"/>
    <property type="gene ID" value="G30753"/>
</dbReference>
<dbReference type="CDD" id="cd00199">
    <property type="entry name" value="WAP"/>
    <property type="match status" value="1"/>
</dbReference>
<dbReference type="GO" id="GO:0019731">
    <property type="term" value="P:antibacterial humoral response"/>
    <property type="evidence" value="ECO:0007669"/>
    <property type="project" value="TreeGrafter"/>
</dbReference>
<dbReference type="GO" id="GO:0004867">
    <property type="term" value="F:serine-type endopeptidase inhibitor activity"/>
    <property type="evidence" value="ECO:0007669"/>
    <property type="project" value="TreeGrafter"/>
</dbReference>
<evidence type="ECO:0000259" key="4">
    <source>
        <dbReference type="PROSITE" id="PS51390"/>
    </source>
</evidence>
<dbReference type="InterPro" id="IPR050514">
    <property type="entry name" value="WAP_four-disulfide_core"/>
</dbReference>
<feature type="region of interest" description="Disordered" evidence="3">
    <location>
        <begin position="568"/>
        <end position="613"/>
    </location>
</feature>
<organism evidence="5 6">
    <name type="scientific">Magallana gigas</name>
    <name type="common">Pacific oyster</name>
    <name type="synonym">Crassostrea gigas</name>
    <dbReference type="NCBI Taxonomy" id="29159"/>
    <lineage>
        <taxon>Eukaryota</taxon>
        <taxon>Metazoa</taxon>
        <taxon>Spiralia</taxon>
        <taxon>Lophotrochozoa</taxon>
        <taxon>Mollusca</taxon>
        <taxon>Bivalvia</taxon>
        <taxon>Autobranchia</taxon>
        <taxon>Pteriomorphia</taxon>
        <taxon>Ostreida</taxon>
        <taxon>Ostreoidea</taxon>
        <taxon>Ostreidae</taxon>
        <taxon>Magallana</taxon>
    </lineage>
</organism>
<dbReference type="InterPro" id="IPR036645">
    <property type="entry name" value="Elafin-like_sf"/>
</dbReference>
<keyword evidence="2" id="KW-1015">Disulfide bond</keyword>
<dbReference type="Proteomes" id="UP000005408">
    <property type="component" value="Unassembled WGS sequence"/>
</dbReference>
<dbReference type="GO" id="GO:0045087">
    <property type="term" value="P:innate immune response"/>
    <property type="evidence" value="ECO:0007669"/>
    <property type="project" value="TreeGrafter"/>
</dbReference>
<protein>
    <recommendedName>
        <fullName evidence="4">WAP domain-containing protein</fullName>
    </recommendedName>
</protein>
<evidence type="ECO:0000313" key="6">
    <source>
        <dbReference type="Proteomes" id="UP000005408"/>
    </source>
</evidence>
<dbReference type="InterPro" id="IPR008197">
    <property type="entry name" value="WAP_dom"/>
</dbReference>
<evidence type="ECO:0000256" key="1">
    <source>
        <dbReference type="ARBA" id="ARBA00022729"/>
    </source>
</evidence>
<keyword evidence="6" id="KW-1185">Reference proteome</keyword>
<sequence>MAANSEITTAYVIMEGSRSWLCQLRNYFECFVENSSSETLLDMRGPYVVKTELILQIAERKVIQQDRALLTSNRKKEIKKYFVELKKLLIAAYVATISVSKNKFNKEEADTIDKMWLKLTDNLAGMDTAPKVEEVLRDSNHVKYNITRLKKKIEKKTQSKCRDYGDKRDSFVLKKKKSHLVRFVRYLAKNMRILDSTPCETALANILSPCNGNLANIPRASNYKIRMGHFGNLVFLFCVISGVRTLVPVNKPGKCPVPTYYNAGGDCQQDSECAGSMKCCPHTLAGFACMEPDSSTDVAGGRPGDCPVIMDSKTGIGCERDMDCMEPQICCDYGQASICVYPTVVDTLPKYKEPVLKPGLDGLGHRLAATNRWLIQQLKSKARKIQIEPKKSNKLNPRIQKLLSKISPKKSEQHKIFQKLTNFINWFLSQKPKPLALTPKKIKNLEILRSTSAKPRDITTAPTVSKQPGGVPIVPSSKIANPKKVKKTLGKGLEVNNSPSSIPIPINVLPESLSTDSPTSVIPEIPVIGVTEAPILPPLSEPEAFPDISMLFPVPEILVPEPELPTFSGTTEPVLSSSSTLNFISTTTSSPVSQPSTKSPRPESDVADSSLPEGLSLPEFKPIWHIIDPMSKQKIPLGKLPIVDAVSPAERMYENEYGPPEEPSDASQTSFDNHFVSYLQKTMVPPESNSIYPLNSLLYPEVEVFKPEKQGSCPANLMYRQCETNCTTDDDCPGVDKCCDMGCGNVCVTPKEKKIY</sequence>
<evidence type="ECO:0000256" key="3">
    <source>
        <dbReference type="SAM" id="MobiDB-lite"/>
    </source>
</evidence>
<accession>A0A8W8M373</accession>
<evidence type="ECO:0000313" key="5">
    <source>
        <dbReference type="EnsemblMetazoa" id="G30753.1:cds"/>
    </source>
</evidence>
<feature type="compositionally biased region" description="Low complexity" evidence="3">
    <location>
        <begin position="585"/>
        <end position="599"/>
    </location>
</feature>
<proteinExistence type="predicted"/>
<dbReference type="Gene3D" id="4.10.75.10">
    <property type="entry name" value="Elafin-like"/>
    <property type="match status" value="3"/>
</dbReference>
<feature type="domain" description="WAP" evidence="4">
    <location>
        <begin position="706"/>
        <end position="751"/>
    </location>
</feature>
<dbReference type="SUPFAM" id="SSF57256">
    <property type="entry name" value="Elafin-like"/>
    <property type="match status" value="3"/>
</dbReference>
<name>A0A8W8M373_MAGGI</name>
<dbReference type="Pfam" id="PF00095">
    <property type="entry name" value="WAP"/>
    <property type="match status" value="3"/>
</dbReference>